<feature type="compositionally biased region" description="Low complexity" evidence="1">
    <location>
        <begin position="81"/>
        <end position="90"/>
    </location>
</feature>
<feature type="region of interest" description="Disordered" evidence="1">
    <location>
        <begin position="75"/>
        <end position="102"/>
    </location>
</feature>
<name>A0AB39ZR72_DROSZ</name>
<dbReference type="AlphaFoldDB" id="A0AB39ZR72"/>
<dbReference type="GeneID" id="108018190"/>
<gene>
    <name evidence="3" type="primary">LOC108018190</name>
</gene>
<feature type="compositionally biased region" description="Low complexity" evidence="1">
    <location>
        <begin position="272"/>
        <end position="288"/>
    </location>
</feature>
<evidence type="ECO:0000313" key="3">
    <source>
        <dbReference type="RefSeq" id="XP_016941189.1"/>
    </source>
</evidence>
<evidence type="ECO:0000256" key="1">
    <source>
        <dbReference type="SAM" id="MobiDB-lite"/>
    </source>
</evidence>
<proteinExistence type="predicted"/>
<feature type="region of interest" description="Disordered" evidence="1">
    <location>
        <begin position="143"/>
        <end position="178"/>
    </location>
</feature>
<feature type="region of interest" description="Disordered" evidence="1">
    <location>
        <begin position="207"/>
        <end position="288"/>
    </location>
</feature>
<protein>
    <submittedName>
        <fullName evidence="3">Zyxin isoform X1</fullName>
    </submittedName>
</protein>
<keyword evidence="2" id="KW-1185">Reference proteome</keyword>
<sequence>MRHLGATTECSGQANPQPQSPHAMEQLQPGDACLECQGLGRSHKLRYFYISLEEQLLKCESRSCLWPHNDEVSSDEELEMEAPAPLESVSLPPPPLEPTNLPPPPLESNNLPTMEAVLGSENSPDDDDNFILELLQQLTPATATESVGAPPVSIMNLSSMPDPRSPEDAEVKPCPTLGLPDLSFLQENIPEHKEPAKAVIANREEPLPFKLRTPPKLKTTQTHSFKVKQEVAAPVKTSAGPSWQGKMEIPLVPASIKTSNSIKPKGDPFSTPPKKASTQPQTPTQSPPAVNIIISIPELNPAMPFLDAIKRHSAEPKPSARSGVRRPKQQARGTNGRGIRTQAVRHLIEHLEITKDAKLSSPRP</sequence>
<dbReference type="Proteomes" id="UP001652628">
    <property type="component" value="Chromosome 2R"/>
</dbReference>
<feature type="region of interest" description="Disordered" evidence="1">
    <location>
        <begin position="310"/>
        <end position="340"/>
    </location>
</feature>
<feature type="region of interest" description="Disordered" evidence="1">
    <location>
        <begin position="1"/>
        <end position="26"/>
    </location>
</feature>
<evidence type="ECO:0000313" key="2">
    <source>
        <dbReference type="Proteomes" id="UP001652628"/>
    </source>
</evidence>
<feature type="compositionally biased region" description="Pro residues" evidence="1">
    <location>
        <begin position="91"/>
        <end position="102"/>
    </location>
</feature>
<dbReference type="RefSeq" id="XP_016941189.1">
    <property type="nucleotide sequence ID" value="XM_017085700.2"/>
</dbReference>
<accession>A0AB39ZR72</accession>
<reference evidence="3" key="1">
    <citation type="submission" date="2025-08" db="UniProtKB">
        <authorList>
            <consortium name="RefSeq"/>
        </authorList>
    </citation>
    <scope>IDENTIFICATION</scope>
</reference>
<feature type="compositionally biased region" description="Polar residues" evidence="1">
    <location>
        <begin position="8"/>
        <end position="17"/>
    </location>
</feature>
<organism evidence="2 3">
    <name type="scientific">Drosophila suzukii</name>
    <name type="common">Spotted-wing drosophila fruit fly</name>
    <dbReference type="NCBI Taxonomy" id="28584"/>
    <lineage>
        <taxon>Eukaryota</taxon>
        <taxon>Metazoa</taxon>
        <taxon>Ecdysozoa</taxon>
        <taxon>Arthropoda</taxon>
        <taxon>Hexapoda</taxon>
        <taxon>Insecta</taxon>
        <taxon>Pterygota</taxon>
        <taxon>Neoptera</taxon>
        <taxon>Endopterygota</taxon>
        <taxon>Diptera</taxon>
        <taxon>Brachycera</taxon>
        <taxon>Muscomorpha</taxon>
        <taxon>Ephydroidea</taxon>
        <taxon>Drosophilidae</taxon>
        <taxon>Drosophila</taxon>
        <taxon>Sophophora</taxon>
    </lineage>
</organism>